<reference evidence="2 3" key="1">
    <citation type="journal article" date="2021" name="Elife">
        <title>Chloroplast acquisition without the gene transfer in kleptoplastic sea slugs, Plakobranchus ocellatus.</title>
        <authorList>
            <person name="Maeda T."/>
            <person name="Takahashi S."/>
            <person name="Yoshida T."/>
            <person name="Shimamura S."/>
            <person name="Takaki Y."/>
            <person name="Nagai Y."/>
            <person name="Toyoda A."/>
            <person name="Suzuki Y."/>
            <person name="Arimoto A."/>
            <person name="Ishii H."/>
            <person name="Satoh N."/>
            <person name="Nishiyama T."/>
            <person name="Hasebe M."/>
            <person name="Maruyama T."/>
            <person name="Minagawa J."/>
            <person name="Obokata J."/>
            <person name="Shigenobu S."/>
        </authorList>
    </citation>
    <scope>NUCLEOTIDE SEQUENCE [LARGE SCALE GENOMIC DNA]</scope>
</reference>
<proteinExistence type="predicted"/>
<evidence type="ECO:0000259" key="1">
    <source>
        <dbReference type="Pfam" id="PF26063"/>
    </source>
</evidence>
<dbReference type="AlphaFoldDB" id="A0AAV4ANP1"/>
<organism evidence="2 3">
    <name type="scientific">Plakobranchus ocellatus</name>
    <dbReference type="NCBI Taxonomy" id="259542"/>
    <lineage>
        <taxon>Eukaryota</taxon>
        <taxon>Metazoa</taxon>
        <taxon>Spiralia</taxon>
        <taxon>Lophotrochozoa</taxon>
        <taxon>Mollusca</taxon>
        <taxon>Gastropoda</taxon>
        <taxon>Heterobranchia</taxon>
        <taxon>Euthyneura</taxon>
        <taxon>Panpulmonata</taxon>
        <taxon>Sacoglossa</taxon>
        <taxon>Placobranchoidea</taxon>
        <taxon>Plakobranchidae</taxon>
        <taxon>Plakobranchus</taxon>
    </lineage>
</organism>
<dbReference type="GO" id="GO:0003677">
    <property type="term" value="F:DNA binding"/>
    <property type="evidence" value="ECO:0007669"/>
    <property type="project" value="InterPro"/>
</dbReference>
<dbReference type="InterPro" id="IPR012340">
    <property type="entry name" value="NA-bd_OB-fold"/>
</dbReference>
<feature type="domain" description="MCMDC2 N-terminal" evidence="1">
    <location>
        <begin position="14"/>
        <end position="97"/>
    </location>
</feature>
<name>A0AAV4ANP1_9GAST</name>
<dbReference type="GO" id="GO:0005524">
    <property type="term" value="F:ATP binding"/>
    <property type="evidence" value="ECO:0007669"/>
    <property type="project" value="InterPro"/>
</dbReference>
<dbReference type="GO" id="GO:0000727">
    <property type="term" value="P:double-strand break repair via break-induced replication"/>
    <property type="evidence" value="ECO:0007669"/>
    <property type="project" value="TreeGrafter"/>
</dbReference>
<dbReference type="InterPro" id="IPR031327">
    <property type="entry name" value="MCM"/>
</dbReference>
<dbReference type="Gene3D" id="3.40.50.300">
    <property type="entry name" value="P-loop containing nucleotide triphosphate hydrolases"/>
    <property type="match status" value="1"/>
</dbReference>
<dbReference type="Pfam" id="PF26063">
    <property type="entry name" value="MCMDC2_N"/>
    <property type="match status" value="1"/>
</dbReference>
<dbReference type="PANTHER" id="PTHR11630:SF75">
    <property type="entry name" value="MINICHROMOSOME MAINTENANCE DOMAIN-CONTAINING PROTEIN 2"/>
    <property type="match status" value="1"/>
</dbReference>
<sequence>MEGKAEKEEIGKRRIKEDGERKGKEKKVCLVYNFNIIIDIGLVFDFDAALGDSILSKPLECASLFQEIVFQFCLRQRLLPLETTPTQICAQLRIVSLPSGCDSLHVCTISNLHKCIDYSGYVQVTGVVTGMSGPAKYTQSTKYVCPEKSCEGSEGNHFIRMHSPGASEDQTIRNDFRCTFCGDVLIEVTSFRTLSDKILIEITPIILVGPAQKEIFKPGCVQPIPVFVRDELLDKVTLGDACQIVGIARTDVSGEGIGVTLEAHVSNGLFASTLDLKEDILIAGEDEENELLDKVTLGDACQIVGIARTDVNGEGIGVTLENKWVTWLQKPSRGSICVLPEAIQTIFEVTKHSPWSFPLNMAYHFGDKIVVGGTMIKLRLLLLVSLVLNPKNHLLHILTVGRETSLVIRLLHHALKFSLRSFSAMVGMPLCGKITNEGCYSWAPYFMQAGVLPLCSGGVCMSGDLGPWKKQQQKQLKASLSSSKIFLDIASKHMGDLSQLYSLVLQCHVWAVYSPLTSGAKGACHNDDVLYESSTGDLSKSFLDTFSYICLLDGGNSFVDEEIYIQMCNQTVLSWCAHDETKPAVQQEDMDAYVSMARQLEPEMTSAGETLIQSYYTAVRVARSSGLSGSDVPGSAIATL</sequence>
<dbReference type="InterPro" id="IPR027417">
    <property type="entry name" value="P-loop_NTPase"/>
</dbReference>
<dbReference type="PANTHER" id="PTHR11630">
    <property type="entry name" value="DNA REPLICATION LICENSING FACTOR MCM FAMILY MEMBER"/>
    <property type="match status" value="1"/>
</dbReference>
<accession>A0AAV4ANP1</accession>
<dbReference type="EMBL" id="BLXT01004061">
    <property type="protein sequence ID" value="GFO09409.1"/>
    <property type="molecule type" value="Genomic_DNA"/>
</dbReference>
<dbReference type="Proteomes" id="UP000735302">
    <property type="component" value="Unassembled WGS sequence"/>
</dbReference>
<protein>
    <submittedName>
        <fullName evidence="2">Mcm domain-containing protein 2</fullName>
    </submittedName>
</protein>
<dbReference type="InterPro" id="IPR058769">
    <property type="entry name" value="MCMDC2_N"/>
</dbReference>
<dbReference type="GO" id="GO:0005634">
    <property type="term" value="C:nucleus"/>
    <property type="evidence" value="ECO:0007669"/>
    <property type="project" value="TreeGrafter"/>
</dbReference>
<dbReference type="GO" id="GO:0017116">
    <property type="term" value="F:single-stranded DNA helicase activity"/>
    <property type="evidence" value="ECO:0007669"/>
    <property type="project" value="TreeGrafter"/>
</dbReference>
<evidence type="ECO:0000313" key="3">
    <source>
        <dbReference type="Proteomes" id="UP000735302"/>
    </source>
</evidence>
<evidence type="ECO:0000313" key="2">
    <source>
        <dbReference type="EMBL" id="GFO09409.1"/>
    </source>
</evidence>
<keyword evidence="3" id="KW-1185">Reference proteome</keyword>
<dbReference type="SUPFAM" id="SSF50249">
    <property type="entry name" value="Nucleic acid-binding proteins"/>
    <property type="match status" value="1"/>
</dbReference>
<comment type="caution">
    <text evidence="2">The sequence shown here is derived from an EMBL/GenBank/DDBJ whole genome shotgun (WGS) entry which is preliminary data.</text>
</comment>
<gene>
    <name evidence="2" type="ORF">PoB_003591400</name>
</gene>